<sequence length="73" mass="8597">KIETEITKLRKEALNEKDPIRRGKIMELIEEQGKNLEAKYRKKQELSNKFNFDPGQKVNKLIDAIKKALDKKD</sequence>
<comment type="caution">
    <text evidence="1">The sequence shown here is derived from an EMBL/GenBank/DDBJ whole genome shotgun (WGS) entry which is preliminary data.</text>
</comment>
<reference evidence="1" key="1">
    <citation type="submission" date="2021-06" db="EMBL/GenBank/DDBJ databases">
        <authorList>
            <person name="Kallberg Y."/>
            <person name="Tangrot J."/>
            <person name="Rosling A."/>
        </authorList>
    </citation>
    <scope>NUCLEOTIDE SEQUENCE</scope>
    <source>
        <strain evidence="1">IN212</strain>
    </source>
</reference>
<dbReference type="EMBL" id="CAJVPZ010002022">
    <property type="protein sequence ID" value="CAG8504835.1"/>
    <property type="molecule type" value="Genomic_DNA"/>
</dbReference>
<evidence type="ECO:0000313" key="2">
    <source>
        <dbReference type="Proteomes" id="UP000789396"/>
    </source>
</evidence>
<proteinExistence type="predicted"/>
<evidence type="ECO:0000313" key="1">
    <source>
        <dbReference type="EMBL" id="CAG8504835.1"/>
    </source>
</evidence>
<gene>
    <name evidence="1" type="ORF">RFULGI_LOCUS2612</name>
</gene>
<accession>A0A9N8ZRZ1</accession>
<dbReference type="Proteomes" id="UP000789396">
    <property type="component" value="Unassembled WGS sequence"/>
</dbReference>
<name>A0A9N8ZRZ1_9GLOM</name>
<protein>
    <submittedName>
        <fullName evidence="1">5619_t:CDS:1</fullName>
    </submittedName>
</protein>
<organism evidence="1 2">
    <name type="scientific">Racocetra fulgida</name>
    <dbReference type="NCBI Taxonomy" id="60492"/>
    <lineage>
        <taxon>Eukaryota</taxon>
        <taxon>Fungi</taxon>
        <taxon>Fungi incertae sedis</taxon>
        <taxon>Mucoromycota</taxon>
        <taxon>Glomeromycotina</taxon>
        <taxon>Glomeromycetes</taxon>
        <taxon>Diversisporales</taxon>
        <taxon>Gigasporaceae</taxon>
        <taxon>Racocetra</taxon>
    </lineage>
</organism>
<dbReference type="AlphaFoldDB" id="A0A9N8ZRZ1"/>
<keyword evidence="2" id="KW-1185">Reference proteome</keyword>
<dbReference type="OrthoDB" id="10552087at2759"/>
<feature type="non-terminal residue" evidence="1">
    <location>
        <position position="1"/>
    </location>
</feature>